<evidence type="ECO:0000313" key="3">
    <source>
        <dbReference type="Proteomes" id="UP000050761"/>
    </source>
</evidence>
<evidence type="ECO:0000313" key="2">
    <source>
        <dbReference type="EMBL" id="VDO82370.1"/>
    </source>
</evidence>
<evidence type="ECO:0000256" key="1">
    <source>
        <dbReference type="SAM" id="MobiDB-lite"/>
    </source>
</evidence>
<sequence length="148" mass="15616">MNWVRCASINRTTYWCYQFAAAAAAAARGCVYRNLLGDYPVGLHPGTTSAHSSWGEQFVVVVIVNLAPGACQGRGCPHAQPVGRSFKCRPTSTSANSSSGICCREFAPARARHVAGEISASPTSLTTITPSTDGDDESILSTTTMKTD</sequence>
<feature type="region of interest" description="Disordered" evidence="1">
    <location>
        <begin position="123"/>
        <end position="148"/>
    </location>
</feature>
<reference evidence="2 3" key="1">
    <citation type="submission" date="2018-11" db="EMBL/GenBank/DDBJ databases">
        <authorList>
            <consortium name="Pathogen Informatics"/>
        </authorList>
    </citation>
    <scope>NUCLEOTIDE SEQUENCE [LARGE SCALE GENOMIC DNA]</scope>
</reference>
<dbReference type="Proteomes" id="UP000050761">
    <property type="component" value="Unassembled WGS sequence"/>
</dbReference>
<feature type="compositionally biased region" description="Low complexity" evidence="1">
    <location>
        <begin position="123"/>
        <end position="132"/>
    </location>
</feature>
<accession>A0A183FQ37</accession>
<feature type="compositionally biased region" description="Polar residues" evidence="1">
    <location>
        <begin position="139"/>
        <end position="148"/>
    </location>
</feature>
<dbReference type="AlphaFoldDB" id="A0A183FQ37"/>
<dbReference type="WBParaSite" id="HPBE_0000981201-mRNA-1">
    <property type="protein sequence ID" value="HPBE_0000981201-mRNA-1"/>
    <property type="gene ID" value="HPBE_0000981201"/>
</dbReference>
<gene>
    <name evidence="2" type="ORF">HPBE_LOCUS9813</name>
</gene>
<protein>
    <submittedName>
        <fullName evidence="4">Secreted protein</fullName>
    </submittedName>
</protein>
<reference evidence="4" key="2">
    <citation type="submission" date="2019-09" db="UniProtKB">
        <authorList>
            <consortium name="WormBaseParasite"/>
        </authorList>
    </citation>
    <scope>IDENTIFICATION</scope>
</reference>
<proteinExistence type="predicted"/>
<name>A0A183FQ37_HELPZ</name>
<accession>A0A3P7Y437</accession>
<evidence type="ECO:0000313" key="4">
    <source>
        <dbReference type="WBParaSite" id="HPBE_0000981201-mRNA-1"/>
    </source>
</evidence>
<dbReference type="EMBL" id="UZAH01026557">
    <property type="protein sequence ID" value="VDO82370.1"/>
    <property type="molecule type" value="Genomic_DNA"/>
</dbReference>
<keyword evidence="3" id="KW-1185">Reference proteome</keyword>
<organism evidence="3 4">
    <name type="scientific">Heligmosomoides polygyrus</name>
    <name type="common">Parasitic roundworm</name>
    <dbReference type="NCBI Taxonomy" id="6339"/>
    <lineage>
        <taxon>Eukaryota</taxon>
        <taxon>Metazoa</taxon>
        <taxon>Ecdysozoa</taxon>
        <taxon>Nematoda</taxon>
        <taxon>Chromadorea</taxon>
        <taxon>Rhabditida</taxon>
        <taxon>Rhabditina</taxon>
        <taxon>Rhabditomorpha</taxon>
        <taxon>Strongyloidea</taxon>
        <taxon>Heligmosomidae</taxon>
        <taxon>Heligmosomoides</taxon>
    </lineage>
</organism>